<dbReference type="AlphaFoldDB" id="A0A397SP29"/>
<reference evidence="1 2" key="1">
    <citation type="submission" date="2018-06" db="EMBL/GenBank/DDBJ databases">
        <title>Comparative genomics reveals the genomic features of Rhizophagus irregularis, R. cerebriforme, R. diaphanum and Gigaspora rosea, and their symbiotic lifestyle signature.</title>
        <authorList>
            <person name="Morin E."/>
            <person name="San Clemente H."/>
            <person name="Chen E.C.H."/>
            <person name="De La Providencia I."/>
            <person name="Hainaut M."/>
            <person name="Kuo A."/>
            <person name="Kohler A."/>
            <person name="Murat C."/>
            <person name="Tang N."/>
            <person name="Roy S."/>
            <person name="Loubradou J."/>
            <person name="Henrissat B."/>
            <person name="Grigoriev I.V."/>
            <person name="Corradi N."/>
            <person name="Roux C."/>
            <person name="Martin F.M."/>
        </authorList>
    </citation>
    <scope>NUCLEOTIDE SEQUENCE [LARGE SCALE GENOMIC DNA]</scope>
    <source>
        <strain evidence="1 2">DAOM 227022</strain>
    </source>
</reference>
<sequence length="61" mass="6990">MTTNISSLEIVTTGKSAVTDNIKRFKNNELILSMLKTKSLMKECEDNNNMNKSNFKEFDDN</sequence>
<accession>A0A397SP29</accession>
<gene>
    <name evidence="1" type="ORF">C1645_827057</name>
</gene>
<evidence type="ECO:0000313" key="2">
    <source>
        <dbReference type="Proteomes" id="UP000265703"/>
    </source>
</evidence>
<proteinExistence type="predicted"/>
<comment type="caution">
    <text evidence="1">The sequence shown here is derived from an EMBL/GenBank/DDBJ whole genome shotgun (WGS) entry which is preliminary data.</text>
</comment>
<organism evidence="1 2">
    <name type="scientific">Glomus cerebriforme</name>
    <dbReference type="NCBI Taxonomy" id="658196"/>
    <lineage>
        <taxon>Eukaryota</taxon>
        <taxon>Fungi</taxon>
        <taxon>Fungi incertae sedis</taxon>
        <taxon>Mucoromycota</taxon>
        <taxon>Glomeromycotina</taxon>
        <taxon>Glomeromycetes</taxon>
        <taxon>Glomerales</taxon>
        <taxon>Glomeraceae</taxon>
        <taxon>Glomus</taxon>
    </lineage>
</organism>
<name>A0A397SP29_9GLOM</name>
<dbReference type="EMBL" id="QKYT01000285">
    <property type="protein sequence ID" value="RIA87950.1"/>
    <property type="molecule type" value="Genomic_DNA"/>
</dbReference>
<evidence type="ECO:0000313" key="1">
    <source>
        <dbReference type="EMBL" id="RIA87950.1"/>
    </source>
</evidence>
<dbReference type="Proteomes" id="UP000265703">
    <property type="component" value="Unassembled WGS sequence"/>
</dbReference>
<keyword evidence="2" id="KW-1185">Reference proteome</keyword>
<protein>
    <submittedName>
        <fullName evidence="1">Uncharacterized protein</fullName>
    </submittedName>
</protein>